<sequence>MIHTVLPGETLRGIAAMHGTGPDLLAAWNGTAEPLTGQELLVLHPQALHTVRCGESWQSLSARFGLPELRRCNPGPLRPGRRLVLGFRERGTRPLALCGTMGPEWNDLGLSYICELAADAAELDGDGALHRLPLHGRPACLRLSGSGAKLETLLRSRAAQERLLLETAALCRAHGTAQVELAVCDLLPDCDPAPLVSRLQALLAERGGGLTLALPRPGALGWEAPMLARLAAAAGRVRAAPGLPGLPPEKLLADYDDAACDRCGLRTERLSRGEALALARRTGACLHYDAAKHLTCFSYRDETGAPHTVRFAGLRSWMERLRALEQAGVAALALRAPDPALCLLLHTQFQLR</sequence>
<feature type="domain" description="LysM" evidence="1">
    <location>
        <begin position="1"/>
        <end position="51"/>
    </location>
</feature>
<name>A0ABV1G2S2_9FIRM</name>
<dbReference type="SUPFAM" id="SSF54106">
    <property type="entry name" value="LysM domain"/>
    <property type="match status" value="1"/>
</dbReference>
<evidence type="ECO:0000259" key="1">
    <source>
        <dbReference type="PROSITE" id="PS51782"/>
    </source>
</evidence>
<organism evidence="2 3">
    <name type="scientific">Faecousia intestinalis</name>
    <dbReference type="NCBI Taxonomy" id="3133167"/>
    <lineage>
        <taxon>Bacteria</taxon>
        <taxon>Bacillati</taxon>
        <taxon>Bacillota</taxon>
        <taxon>Clostridia</taxon>
        <taxon>Eubacteriales</taxon>
        <taxon>Oscillospiraceae</taxon>
        <taxon>Faecousia</taxon>
    </lineage>
</organism>
<evidence type="ECO:0000313" key="2">
    <source>
        <dbReference type="EMBL" id="MEQ2509697.1"/>
    </source>
</evidence>
<reference evidence="2 3" key="1">
    <citation type="submission" date="2024-03" db="EMBL/GenBank/DDBJ databases">
        <title>Human intestinal bacterial collection.</title>
        <authorList>
            <person name="Pauvert C."/>
            <person name="Hitch T.C.A."/>
            <person name="Clavel T."/>
        </authorList>
    </citation>
    <scope>NUCLEOTIDE SEQUENCE [LARGE SCALE GENOMIC DNA]</scope>
    <source>
        <strain evidence="2 3">CLA-AA-H192</strain>
    </source>
</reference>
<accession>A0ABV1G2S2</accession>
<comment type="caution">
    <text evidence="2">The sequence shown here is derived from an EMBL/GenBank/DDBJ whole genome shotgun (WGS) entry which is preliminary data.</text>
</comment>
<dbReference type="EMBL" id="JBBMFF010000031">
    <property type="protein sequence ID" value="MEQ2509697.1"/>
    <property type="molecule type" value="Genomic_DNA"/>
</dbReference>
<dbReference type="Proteomes" id="UP001491552">
    <property type="component" value="Unassembled WGS sequence"/>
</dbReference>
<evidence type="ECO:0000313" key="3">
    <source>
        <dbReference type="Proteomes" id="UP001491552"/>
    </source>
</evidence>
<protein>
    <submittedName>
        <fullName evidence="2">LysM peptidoglycan-binding domain-containing protein</fullName>
    </submittedName>
</protein>
<gene>
    <name evidence="2" type="ORF">WMO66_00305</name>
</gene>
<dbReference type="PROSITE" id="PS51782">
    <property type="entry name" value="LYSM"/>
    <property type="match status" value="1"/>
</dbReference>
<dbReference type="RefSeq" id="WP_349134414.1">
    <property type="nucleotide sequence ID" value="NZ_JBBMFF010000031.1"/>
</dbReference>
<dbReference type="CDD" id="cd00118">
    <property type="entry name" value="LysM"/>
    <property type="match status" value="1"/>
</dbReference>
<dbReference type="Pfam" id="PF01476">
    <property type="entry name" value="LysM"/>
    <property type="match status" value="1"/>
</dbReference>
<proteinExistence type="predicted"/>
<dbReference type="InterPro" id="IPR018392">
    <property type="entry name" value="LysM"/>
</dbReference>
<keyword evidence="3" id="KW-1185">Reference proteome</keyword>
<dbReference type="InterPro" id="IPR036779">
    <property type="entry name" value="LysM_dom_sf"/>
</dbReference>
<dbReference type="Gene3D" id="3.10.350.10">
    <property type="entry name" value="LysM domain"/>
    <property type="match status" value="1"/>
</dbReference>